<protein>
    <submittedName>
        <fullName evidence="5">Tropomodulin-3</fullName>
    </submittedName>
</protein>
<feature type="transmembrane region" description="Helical" evidence="4">
    <location>
        <begin position="641"/>
        <end position="671"/>
    </location>
</feature>
<dbReference type="EMBL" id="OW240914">
    <property type="protein sequence ID" value="CAH2273949.1"/>
    <property type="molecule type" value="Genomic_DNA"/>
</dbReference>
<dbReference type="AlphaFoldDB" id="A0AAD1RNG8"/>
<keyword evidence="2" id="KW-0963">Cytoplasm</keyword>
<dbReference type="PANTHER" id="PTHR10901">
    <property type="entry name" value="TROPOMODULIN"/>
    <property type="match status" value="1"/>
</dbReference>
<keyword evidence="3" id="KW-0206">Cytoskeleton</keyword>
<accession>A0AAD1RNG8</accession>
<sequence>MTMPRKDLDKYRDIDEDELLGNLSEADLKQLENVLEELDPDNALLPAGFRQKDQTGKKETGPFDRESLLEYLEKDALSQKDRDDYVPFTGEKKDSVQLNKTNYLKNLAVFKPEAVTLHAVRLRKTSSLLISSEVNKFNKLLEVPTSGLVSSKAGHASYANYCILGQIRPYNIRNIRRFLISPLSVDVRLTQSPTTLRAFSPAGLKGLKPIQPLTFIHLFVIIHALHLLAVRCEIKPCSNVLLFSVSHSLNDCLYTPALYYSLKNKSGNKKALIECIQINKKSATTILIFLKGAEMFVLRADTNRLYLFCEPREGCFVEYFCMLLIFMELLQISQKFVQLTVIIIGGDPANLLETMTMPRKDLDKYRDIDEDELLGNLSEADLKQLENVLEELDPDNALLPAGFRQKDQTGKKETGPFDRESLLEYLEKDALSQKDRDDYVPFTGEKKGKVFVPKQKPMDFRTEDKIALDPELEEALTSATDTELCDLAAILGMPNLIPNNGTSNGYDSQGFPNVVKAEPMRPVFDEPPNPTNVEETLKRIRNNDPRLVEVNLNNIKNIPIPTLKEFAKALESNTHVKSFSVAATRSNDPVAAAFADMLKVNRTLKSLNIESNFVTGVGILALVEALRDNETLQEIKIDNQVIVFLFFFFYAFGNMYMCVCIYLLAFFLFFFTTQRQQLGTAAEMEIARLLEENTSILKFGYQFTQQGPRARAGNAITKNNDLVRKRRVEQD</sequence>
<comment type="subcellular location">
    <subcellularLocation>
        <location evidence="1">Cytoplasm</location>
        <location evidence="1">Cytoskeleton</location>
    </subcellularLocation>
</comment>
<dbReference type="Pfam" id="PF03250">
    <property type="entry name" value="Tropomodulin"/>
    <property type="match status" value="2"/>
</dbReference>
<dbReference type="GO" id="GO:0005523">
    <property type="term" value="F:tropomyosin binding"/>
    <property type="evidence" value="ECO:0007669"/>
    <property type="project" value="InterPro"/>
</dbReference>
<keyword evidence="4" id="KW-0812">Transmembrane</keyword>
<keyword evidence="6" id="KW-1185">Reference proteome</keyword>
<evidence type="ECO:0000256" key="3">
    <source>
        <dbReference type="ARBA" id="ARBA00023212"/>
    </source>
</evidence>
<dbReference type="GO" id="GO:0030239">
    <property type="term" value="P:myofibril assembly"/>
    <property type="evidence" value="ECO:0007669"/>
    <property type="project" value="TreeGrafter"/>
</dbReference>
<dbReference type="InterPro" id="IPR032675">
    <property type="entry name" value="LRR_dom_sf"/>
</dbReference>
<organism evidence="5 6">
    <name type="scientific">Pelobates cultripes</name>
    <name type="common">Western spadefoot toad</name>
    <dbReference type="NCBI Taxonomy" id="61616"/>
    <lineage>
        <taxon>Eukaryota</taxon>
        <taxon>Metazoa</taxon>
        <taxon>Chordata</taxon>
        <taxon>Craniata</taxon>
        <taxon>Vertebrata</taxon>
        <taxon>Euteleostomi</taxon>
        <taxon>Amphibia</taxon>
        <taxon>Batrachia</taxon>
        <taxon>Anura</taxon>
        <taxon>Pelobatoidea</taxon>
        <taxon>Pelobatidae</taxon>
        <taxon>Pelobates</taxon>
    </lineage>
</organism>
<dbReference type="SUPFAM" id="SSF52047">
    <property type="entry name" value="RNI-like"/>
    <property type="match status" value="1"/>
</dbReference>
<evidence type="ECO:0000313" key="6">
    <source>
        <dbReference type="Proteomes" id="UP001295444"/>
    </source>
</evidence>
<evidence type="ECO:0000256" key="1">
    <source>
        <dbReference type="ARBA" id="ARBA00004245"/>
    </source>
</evidence>
<dbReference type="Proteomes" id="UP001295444">
    <property type="component" value="Chromosome 03"/>
</dbReference>
<gene>
    <name evidence="5" type="ORF">PECUL_23A039296</name>
</gene>
<dbReference type="PANTHER" id="PTHR10901:SF18">
    <property type="entry name" value="TROPOMODULIN-3"/>
    <property type="match status" value="1"/>
</dbReference>
<name>A0AAD1RNG8_PELCU</name>
<evidence type="ECO:0000256" key="4">
    <source>
        <dbReference type="SAM" id="Phobius"/>
    </source>
</evidence>
<dbReference type="GO" id="GO:0006936">
    <property type="term" value="P:muscle contraction"/>
    <property type="evidence" value="ECO:0007669"/>
    <property type="project" value="TreeGrafter"/>
</dbReference>
<dbReference type="GO" id="GO:0005865">
    <property type="term" value="C:striated muscle thin filament"/>
    <property type="evidence" value="ECO:0007669"/>
    <property type="project" value="TreeGrafter"/>
</dbReference>
<dbReference type="Gene3D" id="3.80.10.10">
    <property type="entry name" value="Ribonuclease Inhibitor"/>
    <property type="match status" value="2"/>
</dbReference>
<dbReference type="GO" id="GO:0051694">
    <property type="term" value="P:pointed-end actin filament capping"/>
    <property type="evidence" value="ECO:0007669"/>
    <property type="project" value="InterPro"/>
</dbReference>
<dbReference type="InterPro" id="IPR004934">
    <property type="entry name" value="TMOD"/>
</dbReference>
<reference evidence="5" key="1">
    <citation type="submission" date="2022-03" db="EMBL/GenBank/DDBJ databases">
        <authorList>
            <person name="Alioto T."/>
            <person name="Alioto T."/>
            <person name="Gomez Garrido J."/>
        </authorList>
    </citation>
    <scope>NUCLEOTIDE SEQUENCE</scope>
</reference>
<evidence type="ECO:0000313" key="5">
    <source>
        <dbReference type="EMBL" id="CAH2273949.1"/>
    </source>
</evidence>
<keyword evidence="4" id="KW-1133">Transmembrane helix</keyword>
<proteinExistence type="predicted"/>
<dbReference type="GO" id="GO:0007015">
    <property type="term" value="P:actin filament organization"/>
    <property type="evidence" value="ECO:0007669"/>
    <property type="project" value="TreeGrafter"/>
</dbReference>
<evidence type="ECO:0000256" key="2">
    <source>
        <dbReference type="ARBA" id="ARBA00022490"/>
    </source>
</evidence>
<keyword evidence="4" id="KW-0472">Membrane</keyword>